<proteinExistence type="predicted"/>
<gene>
    <name evidence="1" type="ORF">NCTC10437_02886</name>
</gene>
<dbReference type="Proteomes" id="UP000279306">
    <property type="component" value="Chromosome"/>
</dbReference>
<keyword evidence="2" id="KW-1185">Reference proteome</keyword>
<dbReference type="Gene3D" id="3.30.530.20">
    <property type="match status" value="1"/>
</dbReference>
<dbReference type="RefSeq" id="WP_048630981.1">
    <property type="nucleotide sequence ID" value="NZ_CVQQ01000002.1"/>
</dbReference>
<organism evidence="1 2">
    <name type="scientific">Mycolicibacterium aurum</name>
    <name type="common">Mycobacterium aurum</name>
    <dbReference type="NCBI Taxonomy" id="1791"/>
    <lineage>
        <taxon>Bacteria</taxon>
        <taxon>Bacillati</taxon>
        <taxon>Actinomycetota</taxon>
        <taxon>Actinomycetes</taxon>
        <taxon>Mycobacteriales</taxon>
        <taxon>Mycobacteriaceae</taxon>
        <taxon>Mycolicibacterium</taxon>
    </lineage>
</organism>
<accession>A0A3S4SKJ3</accession>
<dbReference type="OrthoDB" id="5178774at2"/>
<sequence>MARSFSGSAESTASVEGIHTAFGREDYWRDRLATSKVVTTLDSLDVHTDGTVAVRYTVDLGRQLLPGPVATLMPGGVSMQYRETWSPEGDRQVCGRIAVSVSGGLGSCDAQTWLEPVAHGSQLRFTGRVAVRIPLVGGSLEKSIGADLAQNIPSVLSYTADWITERA</sequence>
<reference evidence="1 2" key="1">
    <citation type="submission" date="2018-12" db="EMBL/GenBank/DDBJ databases">
        <authorList>
            <consortium name="Pathogen Informatics"/>
        </authorList>
    </citation>
    <scope>NUCLEOTIDE SEQUENCE [LARGE SCALE GENOMIC DNA]</scope>
    <source>
        <strain evidence="1 2">NCTC10437</strain>
    </source>
</reference>
<dbReference type="KEGG" id="mauu:NCTC10437_02886"/>
<name>A0A3S4SKJ3_MYCAU</name>
<dbReference type="Pfam" id="PF10698">
    <property type="entry name" value="DUF2505"/>
    <property type="match status" value="1"/>
</dbReference>
<evidence type="ECO:0000313" key="1">
    <source>
        <dbReference type="EMBL" id="VEG55240.1"/>
    </source>
</evidence>
<dbReference type="STRING" id="1791.GCA_001049355_01024"/>
<dbReference type="EMBL" id="LR134356">
    <property type="protein sequence ID" value="VEG55240.1"/>
    <property type="molecule type" value="Genomic_DNA"/>
</dbReference>
<dbReference type="InterPro" id="IPR019639">
    <property type="entry name" value="DUF2505"/>
</dbReference>
<dbReference type="InterPro" id="IPR023393">
    <property type="entry name" value="START-like_dom_sf"/>
</dbReference>
<evidence type="ECO:0000313" key="2">
    <source>
        <dbReference type="Proteomes" id="UP000279306"/>
    </source>
</evidence>
<protein>
    <submittedName>
        <fullName evidence="1">Protein of uncharacterized function (DUF2505)</fullName>
    </submittedName>
</protein>
<dbReference type="AlphaFoldDB" id="A0A3S4SKJ3"/>